<reference evidence="1" key="2">
    <citation type="submission" date="2004-02" db="EMBL/GenBank/DDBJ databases">
        <authorList>
            <consortium name="Genoscope"/>
            <consortium name="Whitehead Institute Centre for Genome Research"/>
        </authorList>
    </citation>
    <scope>NUCLEOTIDE SEQUENCE</scope>
</reference>
<gene>
    <name evidence="1" type="ORF">GSTENG00007721001</name>
</gene>
<sequence length="24" mass="2641">VVKLSEIVSLAKEAQVDITFQLPI</sequence>
<organism evidence="1">
    <name type="scientific">Tetraodon nigroviridis</name>
    <name type="common">Spotted green pufferfish</name>
    <name type="synonym">Chelonodon nigroviridis</name>
    <dbReference type="NCBI Taxonomy" id="99883"/>
    <lineage>
        <taxon>Eukaryota</taxon>
        <taxon>Metazoa</taxon>
        <taxon>Chordata</taxon>
        <taxon>Craniata</taxon>
        <taxon>Vertebrata</taxon>
        <taxon>Euteleostomi</taxon>
        <taxon>Actinopterygii</taxon>
        <taxon>Neopterygii</taxon>
        <taxon>Teleostei</taxon>
        <taxon>Neoteleostei</taxon>
        <taxon>Acanthomorphata</taxon>
        <taxon>Eupercaria</taxon>
        <taxon>Tetraodontiformes</taxon>
        <taxon>Tetradontoidea</taxon>
        <taxon>Tetraodontidae</taxon>
        <taxon>Tetraodon</taxon>
    </lineage>
</organism>
<dbReference type="EMBL" id="CAAE01009983">
    <property type="protein sequence ID" value="CAF92501.1"/>
    <property type="molecule type" value="Genomic_DNA"/>
</dbReference>
<protein>
    <submittedName>
        <fullName evidence="1">Chromosome undetermined SCAF9983, whole genome shotgun sequence</fullName>
    </submittedName>
</protein>
<evidence type="ECO:0000313" key="1">
    <source>
        <dbReference type="EMBL" id="CAF92501.1"/>
    </source>
</evidence>
<name>Q4T3N1_TETNG</name>
<feature type="non-terminal residue" evidence="1">
    <location>
        <position position="1"/>
    </location>
</feature>
<proteinExistence type="predicted"/>
<accession>Q4T3N1</accession>
<dbReference type="HOGENOM" id="CLU_206863_0_0_1"/>
<reference evidence="1" key="1">
    <citation type="journal article" date="2004" name="Nature">
        <title>Genome duplication in the teleost fish Tetraodon nigroviridis reveals the early vertebrate proto-karyotype.</title>
        <authorList>
            <person name="Jaillon O."/>
            <person name="Aury J.-M."/>
            <person name="Brunet F."/>
            <person name="Petit J.-L."/>
            <person name="Stange-Thomann N."/>
            <person name="Mauceli E."/>
            <person name="Bouneau L."/>
            <person name="Fischer C."/>
            <person name="Ozouf-Costaz C."/>
            <person name="Bernot A."/>
            <person name="Nicaud S."/>
            <person name="Jaffe D."/>
            <person name="Fisher S."/>
            <person name="Lutfalla G."/>
            <person name="Dossat C."/>
            <person name="Segurens B."/>
            <person name="Dasilva C."/>
            <person name="Salanoubat M."/>
            <person name="Levy M."/>
            <person name="Boudet N."/>
            <person name="Castellano S."/>
            <person name="Anthouard V."/>
            <person name="Jubin C."/>
            <person name="Castelli V."/>
            <person name="Katinka M."/>
            <person name="Vacherie B."/>
            <person name="Biemont C."/>
            <person name="Skalli Z."/>
            <person name="Cattolico L."/>
            <person name="Poulain J."/>
            <person name="De Berardinis V."/>
            <person name="Cruaud C."/>
            <person name="Duprat S."/>
            <person name="Brottier P."/>
            <person name="Coutanceau J.-P."/>
            <person name="Gouzy J."/>
            <person name="Parra G."/>
            <person name="Lardier G."/>
            <person name="Chapple C."/>
            <person name="McKernan K.J."/>
            <person name="McEwan P."/>
            <person name="Bosak S."/>
            <person name="Kellis M."/>
            <person name="Volff J.-N."/>
            <person name="Guigo R."/>
            <person name="Zody M.C."/>
            <person name="Mesirov J."/>
            <person name="Lindblad-Toh K."/>
            <person name="Birren B."/>
            <person name="Nusbaum C."/>
            <person name="Kahn D."/>
            <person name="Robinson-Rechavi M."/>
            <person name="Laudet V."/>
            <person name="Schachter V."/>
            <person name="Quetier F."/>
            <person name="Saurin W."/>
            <person name="Scarpelli C."/>
            <person name="Wincker P."/>
            <person name="Lander E.S."/>
            <person name="Weissenbach J."/>
            <person name="Roest Crollius H."/>
        </authorList>
    </citation>
    <scope>NUCLEOTIDE SEQUENCE [LARGE SCALE GENOMIC DNA]</scope>
</reference>
<dbReference type="AlphaFoldDB" id="Q4T3N1"/>
<dbReference type="KEGG" id="tng:GSTEN00007721G001"/>